<accession>A0AAD1C670</accession>
<dbReference type="OMA" id="PINILYF"/>
<feature type="transmembrane region" description="Helical" evidence="1">
    <location>
        <begin position="92"/>
        <end position="114"/>
    </location>
</feature>
<evidence type="ECO:0000313" key="3">
    <source>
        <dbReference type="Proteomes" id="UP000217792"/>
    </source>
</evidence>
<keyword evidence="1" id="KW-0812">Transmembrane</keyword>
<name>A0AAD1C670_STRIT</name>
<keyword evidence="1" id="KW-1133">Transmembrane helix</keyword>
<organism evidence="2 3">
    <name type="scientific">Streptococcus intermedius</name>
    <dbReference type="NCBI Taxonomy" id="1338"/>
    <lineage>
        <taxon>Bacteria</taxon>
        <taxon>Bacillati</taxon>
        <taxon>Bacillota</taxon>
        <taxon>Bacilli</taxon>
        <taxon>Lactobacillales</taxon>
        <taxon>Streptococcaceae</taxon>
        <taxon>Streptococcus</taxon>
        <taxon>Streptococcus anginosus group</taxon>
    </lineage>
</organism>
<protein>
    <submittedName>
        <fullName evidence="2">Membrane protein</fullName>
    </submittedName>
</protein>
<feature type="transmembrane region" description="Helical" evidence="1">
    <location>
        <begin position="159"/>
        <end position="180"/>
    </location>
</feature>
<keyword evidence="1" id="KW-0472">Membrane</keyword>
<feature type="transmembrane region" description="Helical" evidence="1">
    <location>
        <begin position="45"/>
        <end position="62"/>
    </location>
</feature>
<dbReference type="AlphaFoldDB" id="A0AAD1C670"/>
<gene>
    <name evidence="2" type="ORF">SITYG_02190</name>
</gene>
<dbReference type="EMBL" id="AP014880">
    <property type="protein sequence ID" value="BAW16205.1"/>
    <property type="molecule type" value="Genomic_DNA"/>
</dbReference>
<evidence type="ECO:0000313" key="2">
    <source>
        <dbReference type="EMBL" id="BAW16205.1"/>
    </source>
</evidence>
<evidence type="ECO:0000256" key="1">
    <source>
        <dbReference type="SAM" id="Phobius"/>
    </source>
</evidence>
<dbReference type="Proteomes" id="UP000217792">
    <property type="component" value="Chromosome"/>
</dbReference>
<proteinExistence type="predicted"/>
<sequence length="196" mass="23140">MFNELKRYFYYRKQYKFDSLCDAIYTLIFIVGIIMIFSGQTLLNILYFYIYFLVTNITLLANEELEYEIRTSQYDNLITSKYKVKRIYLRRIVAYLVWSSILFIISLFVSNVFGSSTHFVFPKMSIFGAIVFVSINLVLFLVFYMGVIKLTEKFKRVSVLLNFLNTIFLFYSGLVFPTSFETFADMLNKILSLGNN</sequence>
<reference evidence="2 3" key="1">
    <citation type="journal article" date="2017" name="Infect. Immun.">
        <title>Characterization of the Pathogenicity of Streptococcus intermedius TYG1620 Isolated from a Human Brain Abscess Based on the Complete Genome Sequence with Transcriptome Analysis and Transposon Mutagenesis in a Murine Subcutaneous Abscess Model.</title>
        <authorList>
            <person name="Hasegawa N."/>
            <person name="Sekizuka T."/>
            <person name="Sugi Y."/>
            <person name="Kawakami N."/>
            <person name="Ogasawara Y."/>
            <person name="Kato K."/>
            <person name="Yamashita A."/>
            <person name="Takeuchi F."/>
            <person name="Kuroda M."/>
        </authorList>
    </citation>
    <scope>NUCLEOTIDE SEQUENCE [LARGE SCALE GENOMIC DNA]</scope>
    <source>
        <strain evidence="2 3">TYG1620</strain>
    </source>
</reference>
<feature type="transmembrane region" description="Helical" evidence="1">
    <location>
        <begin position="126"/>
        <end position="147"/>
    </location>
</feature>
<feature type="transmembrane region" description="Helical" evidence="1">
    <location>
        <begin position="20"/>
        <end position="39"/>
    </location>
</feature>